<protein>
    <submittedName>
        <fullName evidence="2">Glycosyltransferase</fullName>
    </submittedName>
</protein>
<dbReference type="CDD" id="cd03811">
    <property type="entry name" value="GT4_GT28_WabH-like"/>
    <property type="match status" value="1"/>
</dbReference>
<proteinExistence type="predicted"/>
<evidence type="ECO:0000259" key="1">
    <source>
        <dbReference type="Pfam" id="PF00534"/>
    </source>
</evidence>
<gene>
    <name evidence="2" type="ORF">DW206_09470</name>
</gene>
<dbReference type="AlphaFoldDB" id="A0A414X4Y4"/>
<feature type="domain" description="Glycosyl transferase family 1" evidence="1">
    <location>
        <begin position="200"/>
        <end position="350"/>
    </location>
</feature>
<comment type="caution">
    <text evidence="2">The sequence shown here is derived from an EMBL/GenBank/DDBJ whole genome shotgun (WGS) entry which is preliminary data.</text>
</comment>
<dbReference type="EMBL" id="QRJR01000006">
    <property type="protein sequence ID" value="RHH48301.1"/>
    <property type="molecule type" value="Genomic_DNA"/>
</dbReference>
<dbReference type="RefSeq" id="WP_118299461.1">
    <property type="nucleotide sequence ID" value="NZ_QRJR01000006.1"/>
</dbReference>
<accession>A0A414X4Y4</accession>
<dbReference type="Gene3D" id="3.40.50.2000">
    <property type="entry name" value="Glycogen Phosphorylase B"/>
    <property type="match status" value="2"/>
</dbReference>
<organism evidence="2 3">
    <name type="scientific">Bacteroides ovatus</name>
    <dbReference type="NCBI Taxonomy" id="28116"/>
    <lineage>
        <taxon>Bacteria</taxon>
        <taxon>Pseudomonadati</taxon>
        <taxon>Bacteroidota</taxon>
        <taxon>Bacteroidia</taxon>
        <taxon>Bacteroidales</taxon>
        <taxon>Bacteroidaceae</taxon>
        <taxon>Bacteroides</taxon>
    </lineage>
</organism>
<dbReference type="PANTHER" id="PTHR12526">
    <property type="entry name" value="GLYCOSYLTRANSFERASE"/>
    <property type="match status" value="1"/>
</dbReference>
<evidence type="ECO:0000313" key="3">
    <source>
        <dbReference type="Proteomes" id="UP000283329"/>
    </source>
</evidence>
<dbReference type="Proteomes" id="UP000283329">
    <property type="component" value="Unassembled WGS sequence"/>
</dbReference>
<dbReference type="PANTHER" id="PTHR12526:SF630">
    <property type="entry name" value="GLYCOSYLTRANSFERASE"/>
    <property type="match status" value="1"/>
</dbReference>
<reference evidence="2 3" key="1">
    <citation type="submission" date="2018-08" db="EMBL/GenBank/DDBJ databases">
        <title>A genome reference for cultivated species of the human gut microbiota.</title>
        <authorList>
            <person name="Zou Y."/>
            <person name="Xue W."/>
            <person name="Luo G."/>
        </authorList>
    </citation>
    <scope>NUCLEOTIDE SEQUENCE [LARGE SCALE GENOMIC DNA]</scope>
    <source>
        <strain evidence="2 3">AM17-48</strain>
    </source>
</reference>
<evidence type="ECO:0000313" key="2">
    <source>
        <dbReference type="EMBL" id="RHH48301.1"/>
    </source>
</evidence>
<keyword evidence="2" id="KW-0808">Transferase</keyword>
<dbReference type="SUPFAM" id="SSF53756">
    <property type="entry name" value="UDP-Glycosyltransferase/glycogen phosphorylase"/>
    <property type="match status" value="1"/>
</dbReference>
<dbReference type="Pfam" id="PF00534">
    <property type="entry name" value="Glycos_transf_1"/>
    <property type="match status" value="1"/>
</dbReference>
<dbReference type="InterPro" id="IPR001296">
    <property type="entry name" value="Glyco_trans_1"/>
</dbReference>
<name>A0A414X4Y4_BACOV</name>
<sequence>MKKEILFIQQNLQGGGAEKVLLDIINNLDFNTYNITLLLVDGSGIYNNQIDNRVKTFTLLSFKEIIALGYLRKAHLWFIVNNYLRLKLKKRLHNAKYDTIVSFMEGISAKCHKFISDRASRNVSWIHIDLLLNNWCLNEFSSIKEQRAVYEKMDQIITVSDGAKASFEKLFPGLKISVIYNLIDKLQIYEKAQYNPYQPSRFTVCNVGRLANQKRQDRIIEVADLCKKNNLDIDFLILGRGPLREMLEGMIKERGLEDYVHLLGFQKNPYSFIASSDVFLLTSDSEGYPLVVCESLCLGKPIIATDVTGPHEILCDGSGILTSKEPIDIYNALYKLYSNKETLSEYAERALAKSTIFDIERQMNDIYRVL</sequence>
<dbReference type="GO" id="GO:0016757">
    <property type="term" value="F:glycosyltransferase activity"/>
    <property type="evidence" value="ECO:0007669"/>
    <property type="project" value="InterPro"/>
</dbReference>